<proteinExistence type="predicted"/>
<feature type="chain" id="PRO_5045833141" evidence="1">
    <location>
        <begin position="21"/>
        <end position="135"/>
    </location>
</feature>
<dbReference type="RefSeq" id="WP_190922783.1">
    <property type="nucleotide sequence ID" value="NZ_JACXAC010000002.1"/>
</dbReference>
<name>A0ABR8JSH0_9BACT</name>
<sequence>MKKLLLSAGLVLSLGISAHSQQPAGPETMRTHADTVQALHNLFRKHRTGGVVWTGIGAAVAGRVAIASASGDSGGNGGGTAVGIGVLGGVPAAIGVGKLLRFSGSREAAAIAAYDAGKPLPRYVRQRLATKYFSR</sequence>
<gene>
    <name evidence="2" type="ORF">IC234_05125</name>
</gene>
<accession>A0ABR8JSH0</accession>
<keyword evidence="3" id="KW-1185">Reference proteome</keyword>
<evidence type="ECO:0000313" key="2">
    <source>
        <dbReference type="EMBL" id="MBD2721502.1"/>
    </source>
</evidence>
<reference evidence="2 3" key="1">
    <citation type="submission" date="2020-09" db="EMBL/GenBank/DDBJ databases">
        <authorList>
            <person name="Kim M.K."/>
        </authorList>
    </citation>
    <scope>NUCLEOTIDE SEQUENCE [LARGE SCALE GENOMIC DNA]</scope>
    <source>
        <strain evidence="2 3">BT189</strain>
    </source>
</reference>
<dbReference type="Proteomes" id="UP000606003">
    <property type="component" value="Unassembled WGS sequence"/>
</dbReference>
<evidence type="ECO:0000256" key="1">
    <source>
        <dbReference type="SAM" id="SignalP"/>
    </source>
</evidence>
<feature type="signal peptide" evidence="1">
    <location>
        <begin position="1"/>
        <end position="20"/>
    </location>
</feature>
<dbReference type="EMBL" id="JACXAC010000002">
    <property type="protein sequence ID" value="MBD2721502.1"/>
    <property type="molecule type" value="Genomic_DNA"/>
</dbReference>
<comment type="caution">
    <text evidence="2">The sequence shown here is derived from an EMBL/GenBank/DDBJ whole genome shotgun (WGS) entry which is preliminary data.</text>
</comment>
<keyword evidence="1" id="KW-0732">Signal</keyword>
<evidence type="ECO:0000313" key="3">
    <source>
        <dbReference type="Proteomes" id="UP000606003"/>
    </source>
</evidence>
<organism evidence="2 3">
    <name type="scientific">Hymenobacter armeniacus</name>
    <dbReference type="NCBI Taxonomy" id="2771358"/>
    <lineage>
        <taxon>Bacteria</taxon>
        <taxon>Pseudomonadati</taxon>
        <taxon>Bacteroidota</taxon>
        <taxon>Cytophagia</taxon>
        <taxon>Cytophagales</taxon>
        <taxon>Hymenobacteraceae</taxon>
        <taxon>Hymenobacter</taxon>
    </lineage>
</organism>
<protein>
    <submittedName>
        <fullName evidence="2">Uncharacterized protein</fullName>
    </submittedName>
</protein>